<reference evidence="2" key="1">
    <citation type="submission" date="2017-08" db="EMBL/GenBank/DDBJ databases">
        <authorList>
            <person name="Polle J.E."/>
            <person name="Barry K."/>
            <person name="Cushman J."/>
            <person name="Schmutz J."/>
            <person name="Tran D."/>
            <person name="Hathwaick L.T."/>
            <person name="Yim W.C."/>
            <person name="Jenkins J."/>
            <person name="Mckie-Krisberg Z.M."/>
            <person name="Prochnik S."/>
            <person name="Lindquist E."/>
            <person name="Dockter R.B."/>
            <person name="Adam C."/>
            <person name="Molina H."/>
            <person name="Bunkerborg J."/>
            <person name="Jin E."/>
            <person name="Buchheim M."/>
            <person name="Magnuson J."/>
        </authorList>
    </citation>
    <scope>NUCLEOTIDE SEQUENCE</scope>
    <source>
        <strain evidence="2">CCAP 19/18</strain>
    </source>
</reference>
<evidence type="ECO:0000313" key="3">
    <source>
        <dbReference type="Proteomes" id="UP000815325"/>
    </source>
</evidence>
<protein>
    <submittedName>
        <fullName evidence="2">Uncharacterized protein</fullName>
    </submittedName>
</protein>
<dbReference type="Proteomes" id="UP000815325">
    <property type="component" value="Unassembled WGS sequence"/>
</dbReference>
<evidence type="ECO:0000313" key="2">
    <source>
        <dbReference type="EMBL" id="KAF5829725.1"/>
    </source>
</evidence>
<feature type="chain" id="PRO_5046853725" evidence="1">
    <location>
        <begin position="16"/>
        <end position="62"/>
    </location>
</feature>
<comment type="caution">
    <text evidence="2">The sequence shown here is derived from an EMBL/GenBank/DDBJ whole genome shotgun (WGS) entry which is preliminary data.</text>
</comment>
<feature type="signal peptide" evidence="1">
    <location>
        <begin position="1"/>
        <end position="15"/>
    </location>
</feature>
<sequence length="62" mass="6902">MGLIRNLTMFTLSTAAWITAAPYVTQWNFDTMVERKLAAFDEAVRVKALNEAHKADPSHGGH</sequence>
<name>A0ABQ7G544_DUNSA</name>
<gene>
    <name evidence="2" type="ORF">DUNSADRAFT_15572</name>
</gene>
<dbReference type="EMBL" id="MU070122">
    <property type="protein sequence ID" value="KAF5829725.1"/>
    <property type="molecule type" value="Genomic_DNA"/>
</dbReference>
<proteinExistence type="predicted"/>
<organism evidence="2 3">
    <name type="scientific">Dunaliella salina</name>
    <name type="common">Green alga</name>
    <name type="synonym">Protococcus salinus</name>
    <dbReference type="NCBI Taxonomy" id="3046"/>
    <lineage>
        <taxon>Eukaryota</taxon>
        <taxon>Viridiplantae</taxon>
        <taxon>Chlorophyta</taxon>
        <taxon>core chlorophytes</taxon>
        <taxon>Chlorophyceae</taxon>
        <taxon>CS clade</taxon>
        <taxon>Chlamydomonadales</taxon>
        <taxon>Dunaliellaceae</taxon>
        <taxon>Dunaliella</taxon>
    </lineage>
</organism>
<accession>A0ABQ7G544</accession>
<evidence type="ECO:0000256" key="1">
    <source>
        <dbReference type="SAM" id="SignalP"/>
    </source>
</evidence>
<keyword evidence="3" id="KW-1185">Reference proteome</keyword>
<keyword evidence="1" id="KW-0732">Signal</keyword>